<keyword evidence="2" id="KW-1185">Reference proteome</keyword>
<accession>A0A1B0BR40</accession>
<evidence type="ECO:0000313" key="2">
    <source>
        <dbReference type="Proteomes" id="UP000092460"/>
    </source>
</evidence>
<dbReference type="Proteomes" id="UP000092460">
    <property type="component" value="Unassembled WGS sequence"/>
</dbReference>
<sequence length="199" mass="22155">MCDRIEGSPKRRRASSRKALSIWSQIKSKNKFAILLCNNDLNSKATLKSNTQDCAALEPKLKDAAETVVVQVAKVTDDSKAAADQQNEAAAKEQALWLWSSRRNAMRNSSKYTTDGDSFSSINFTTPSFSKDYTALSTPYTGGDNFNKDKLLPQTQAITEQIVKELTFEQMARIAKNRRLAQGRLAKRLEQLKEQSAGS</sequence>
<evidence type="ECO:0000313" key="1">
    <source>
        <dbReference type="EnsemblMetazoa" id="GPPI037944-PA"/>
    </source>
</evidence>
<name>A0A1B0BR40_9MUSC</name>
<dbReference type="AlphaFoldDB" id="A0A1B0BR40"/>
<dbReference type="EnsemblMetazoa" id="GPPI037944-RA">
    <property type="protein sequence ID" value="GPPI037944-PA"/>
    <property type="gene ID" value="GPPI037944"/>
</dbReference>
<dbReference type="STRING" id="67801.A0A1B0BR40"/>
<proteinExistence type="predicted"/>
<dbReference type="VEuPathDB" id="VectorBase:GPPI037944"/>
<reference evidence="2" key="1">
    <citation type="submission" date="2015-01" db="EMBL/GenBank/DDBJ databases">
        <authorList>
            <person name="Aksoy S."/>
            <person name="Warren W."/>
            <person name="Wilson R.K."/>
        </authorList>
    </citation>
    <scope>NUCLEOTIDE SEQUENCE [LARGE SCALE GENOMIC DNA]</scope>
    <source>
        <strain evidence="2">IAEA</strain>
    </source>
</reference>
<organism evidence="1 2">
    <name type="scientific">Glossina palpalis gambiensis</name>
    <dbReference type="NCBI Taxonomy" id="67801"/>
    <lineage>
        <taxon>Eukaryota</taxon>
        <taxon>Metazoa</taxon>
        <taxon>Ecdysozoa</taxon>
        <taxon>Arthropoda</taxon>
        <taxon>Hexapoda</taxon>
        <taxon>Insecta</taxon>
        <taxon>Pterygota</taxon>
        <taxon>Neoptera</taxon>
        <taxon>Endopterygota</taxon>
        <taxon>Diptera</taxon>
        <taxon>Brachycera</taxon>
        <taxon>Muscomorpha</taxon>
        <taxon>Hippoboscoidea</taxon>
        <taxon>Glossinidae</taxon>
        <taxon>Glossina</taxon>
    </lineage>
</organism>
<protein>
    <submittedName>
        <fullName evidence="1">Uncharacterized protein</fullName>
    </submittedName>
</protein>
<reference evidence="1" key="2">
    <citation type="submission" date="2020-05" db="UniProtKB">
        <authorList>
            <consortium name="EnsemblMetazoa"/>
        </authorList>
    </citation>
    <scope>IDENTIFICATION</scope>
    <source>
        <strain evidence="1">IAEA</strain>
    </source>
</reference>
<dbReference type="EMBL" id="JXJN01018907">
    <property type="status" value="NOT_ANNOTATED_CDS"/>
    <property type="molecule type" value="Genomic_DNA"/>
</dbReference>